<evidence type="ECO:0000256" key="6">
    <source>
        <dbReference type="ARBA" id="ARBA00023136"/>
    </source>
</evidence>
<feature type="transmembrane region" description="Helical" evidence="7">
    <location>
        <begin position="290"/>
        <end position="319"/>
    </location>
</feature>
<feature type="transmembrane region" description="Helical" evidence="7">
    <location>
        <begin position="396"/>
        <end position="413"/>
    </location>
</feature>
<proteinExistence type="inferred from homology"/>
<dbReference type="PANTHER" id="PTHR33567">
    <property type="entry name" value="CHROMATE ION TRANSPORTER (EUROFUNG)"/>
    <property type="match status" value="1"/>
</dbReference>
<comment type="similarity">
    <text evidence="2">Belongs to the chromate ion transporter (CHR) (TC 2.A.51) family.</text>
</comment>
<keyword evidence="5 7" id="KW-1133">Transmembrane helix</keyword>
<evidence type="ECO:0000256" key="1">
    <source>
        <dbReference type="ARBA" id="ARBA00004651"/>
    </source>
</evidence>
<sequence length="414" mass="43754">MTSFADMTRTFGRIGCLSFGGPAAQIALMHKELVETKNWLSEEDFLRALSFCMLLPGPEAMQLATYAGWRLRGIAGGLLAGLLFVGPGAVVIAALVWLYTLFGALPLVQAGFLGIKAAVIVIVVQALARIGRKALKDRTGQAVAIAGFLAVFLLNLPFPLVVALAAGLGLLLRPEMTTPEAETVVHVGRGHWRNVALWAALWLVPLAGLTWIGAEFLATLGWFFAKLAVVTFGGAYAVLAYVTQTVVSDQGWITTGQMIDALGLAETTPGPLVLVTQFVAMLAGHGQGGVGLAVAAGVVALWATFAPCFLWIFAAAPYLEHLTRLPRLQGALSAITAAVAGMMLNLSLWFTLHLLFRELAPTSFGVNLPVWSSLDTHALVLVGLAPLVHRLCGGKLVLLLIVMATVGVLTGAFR</sequence>
<dbReference type="PIRSF" id="PIRSF004810">
    <property type="entry name" value="ChrA"/>
    <property type="match status" value="1"/>
</dbReference>
<evidence type="ECO:0000256" key="3">
    <source>
        <dbReference type="ARBA" id="ARBA00022475"/>
    </source>
</evidence>
<dbReference type="GO" id="GO:0005886">
    <property type="term" value="C:plasma membrane"/>
    <property type="evidence" value="ECO:0007669"/>
    <property type="project" value="UniProtKB-SubCell"/>
</dbReference>
<accession>A0A0P1GYI4</accession>
<feature type="transmembrane region" description="Helical" evidence="7">
    <location>
        <begin position="220"/>
        <end position="242"/>
    </location>
</feature>
<feature type="transmembrane region" description="Helical" evidence="7">
    <location>
        <begin position="368"/>
        <end position="389"/>
    </location>
</feature>
<dbReference type="PANTHER" id="PTHR33567:SF3">
    <property type="entry name" value="CHROMATE ION TRANSPORTER (EUROFUNG)"/>
    <property type="match status" value="1"/>
</dbReference>
<feature type="transmembrane region" description="Helical" evidence="7">
    <location>
        <begin position="331"/>
        <end position="356"/>
    </location>
</feature>
<keyword evidence="4 7" id="KW-0812">Transmembrane</keyword>
<keyword evidence="3" id="KW-1003">Cell membrane</keyword>
<evidence type="ECO:0000256" key="7">
    <source>
        <dbReference type="SAM" id="Phobius"/>
    </source>
</evidence>
<feature type="transmembrane region" description="Helical" evidence="7">
    <location>
        <begin position="192"/>
        <end position="213"/>
    </location>
</feature>
<feature type="transmembrane region" description="Helical" evidence="7">
    <location>
        <begin position="108"/>
        <end position="130"/>
    </location>
</feature>
<keyword evidence="6 7" id="KW-0472">Membrane</keyword>
<keyword evidence="9" id="KW-1185">Reference proteome</keyword>
<dbReference type="InterPro" id="IPR014047">
    <property type="entry name" value="Chr_Tranpt_l_chain"/>
</dbReference>
<gene>
    <name evidence="8" type="primary">srpC</name>
    <name evidence="8" type="ORF">TRM7557_03721</name>
</gene>
<evidence type="ECO:0000256" key="4">
    <source>
        <dbReference type="ARBA" id="ARBA00022692"/>
    </source>
</evidence>
<name>A0A0P1GYI4_9RHOB</name>
<dbReference type="NCBIfam" id="TIGR00937">
    <property type="entry name" value="2A51"/>
    <property type="match status" value="1"/>
</dbReference>
<dbReference type="Pfam" id="PF02417">
    <property type="entry name" value="Chromate_transp"/>
    <property type="match status" value="2"/>
</dbReference>
<dbReference type="AlphaFoldDB" id="A0A0P1GYI4"/>
<dbReference type="Proteomes" id="UP000052022">
    <property type="component" value="Unassembled WGS sequence"/>
</dbReference>
<feature type="transmembrane region" description="Helical" evidence="7">
    <location>
        <begin position="78"/>
        <end position="102"/>
    </location>
</feature>
<dbReference type="EMBL" id="CYSD01000043">
    <property type="protein sequence ID" value="CUH82043.1"/>
    <property type="molecule type" value="Genomic_DNA"/>
</dbReference>
<feature type="transmembrane region" description="Helical" evidence="7">
    <location>
        <begin position="142"/>
        <end position="172"/>
    </location>
</feature>
<evidence type="ECO:0000256" key="2">
    <source>
        <dbReference type="ARBA" id="ARBA00005262"/>
    </source>
</evidence>
<dbReference type="STRING" id="928856.SAMN04488049_10565"/>
<dbReference type="GO" id="GO:0015109">
    <property type="term" value="F:chromate transmembrane transporter activity"/>
    <property type="evidence" value="ECO:0007669"/>
    <property type="project" value="InterPro"/>
</dbReference>
<protein>
    <submittedName>
        <fullName evidence="8">Putative chromate transport protein</fullName>
    </submittedName>
</protein>
<evidence type="ECO:0000256" key="5">
    <source>
        <dbReference type="ARBA" id="ARBA00022989"/>
    </source>
</evidence>
<evidence type="ECO:0000313" key="9">
    <source>
        <dbReference type="Proteomes" id="UP000052022"/>
    </source>
</evidence>
<organism evidence="8 9">
    <name type="scientific">Tritonibacter multivorans</name>
    <dbReference type="NCBI Taxonomy" id="928856"/>
    <lineage>
        <taxon>Bacteria</taxon>
        <taxon>Pseudomonadati</taxon>
        <taxon>Pseudomonadota</taxon>
        <taxon>Alphaproteobacteria</taxon>
        <taxon>Rhodobacterales</taxon>
        <taxon>Paracoccaceae</taxon>
        <taxon>Tritonibacter</taxon>
    </lineage>
</organism>
<dbReference type="RefSeq" id="WP_058291703.1">
    <property type="nucleotide sequence ID" value="NZ_FOMC01000005.1"/>
</dbReference>
<evidence type="ECO:0000313" key="8">
    <source>
        <dbReference type="EMBL" id="CUH82043.1"/>
    </source>
</evidence>
<comment type="subcellular location">
    <subcellularLocation>
        <location evidence="1">Cell membrane</location>
        <topology evidence="1">Multi-pass membrane protein</topology>
    </subcellularLocation>
</comment>
<dbReference type="InterPro" id="IPR003370">
    <property type="entry name" value="Chromate_transpt"/>
</dbReference>
<reference evidence="8 9" key="1">
    <citation type="submission" date="2015-09" db="EMBL/GenBank/DDBJ databases">
        <authorList>
            <consortium name="Swine Surveillance"/>
        </authorList>
    </citation>
    <scope>NUCLEOTIDE SEQUENCE [LARGE SCALE GENOMIC DNA]</scope>
    <source>
        <strain evidence="8 9">CECT 7557</strain>
    </source>
</reference>